<accession>A0A9W8J3Z7</accession>
<feature type="non-terminal residue" evidence="2">
    <location>
        <position position="1"/>
    </location>
</feature>
<gene>
    <name evidence="2" type="ORF">H1R20_g8389</name>
</gene>
<dbReference type="OrthoDB" id="3245731at2759"/>
<sequence>MSSDLVPPARQRTTSFSEVSTSDKARALIYLLNSIDATTFVQRLLDATKPENGYAPEEIESLTDALKSVGFERSLAQAERAVADDTLRHCVRCHHSYLERENKNDACVIRHSYPFSMASASWSKDAHQQCLTCQKLVPTSSVVDQVCVATRHTTNTANLSSIRNSNLIRTCEEVGCNKTVASKRDSRSGPRAKLPVPFNFSSTPTKPVATPPKGPESWTLIPSSSFSNSASVGSEYNEDSDPVLKRKPSKQIIRHGETSPSDSNANTANSDAKSTDTKSTSSSQASTSTTTGATEAPTTITSPLSSSSSSSKFTFAFAPLATASPKPAASSGSANSNGSAKASSSAKRASGKAGAAS</sequence>
<feature type="compositionally biased region" description="Low complexity" evidence="1">
    <location>
        <begin position="277"/>
        <end position="310"/>
    </location>
</feature>
<evidence type="ECO:0000256" key="1">
    <source>
        <dbReference type="SAM" id="MobiDB-lite"/>
    </source>
</evidence>
<name>A0A9W8J3Z7_9AGAR</name>
<proteinExistence type="predicted"/>
<feature type="region of interest" description="Disordered" evidence="1">
    <location>
        <begin position="181"/>
        <end position="310"/>
    </location>
</feature>
<protein>
    <submittedName>
        <fullName evidence="2">Uncharacterized protein</fullName>
    </submittedName>
</protein>
<feature type="compositionally biased region" description="Low complexity" evidence="1">
    <location>
        <begin position="223"/>
        <end position="234"/>
    </location>
</feature>
<keyword evidence="3" id="KW-1185">Reference proteome</keyword>
<evidence type="ECO:0000313" key="3">
    <source>
        <dbReference type="Proteomes" id="UP001140091"/>
    </source>
</evidence>
<feature type="compositionally biased region" description="Polar residues" evidence="1">
    <location>
        <begin position="258"/>
        <end position="269"/>
    </location>
</feature>
<reference evidence="2" key="1">
    <citation type="submission" date="2022-06" db="EMBL/GenBank/DDBJ databases">
        <title>Genome Sequence of Candolleomyces eurysporus.</title>
        <authorList>
            <person name="Buettner E."/>
        </authorList>
    </citation>
    <scope>NUCLEOTIDE SEQUENCE</scope>
    <source>
        <strain evidence="2">VTCC 930004</strain>
    </source>
</reference>
<dbReference type="EMBL" id="JANBPK010000920">
    <property type="protein sequence ID" value="KAJ2928676.1"/>
    <property type="molecule type" value="Genomic_DNA"/>
</dbReference>
<feature type="region of interest" description="Disordered" evidence="1">
    <location>
        <begin position="323"/>
        <end position="357"/>
    </location>
</feature>
<dbReference type="CDD" id="cd08168">
    <property type="entry name" value="Cytochrom_C3"/>
    <property type="match status" value="1"/>
</dbReference>
<dbReference type="AlphaFoldDB" id="A0A9W8J3Z7"/>
<evidence type="ECO:0000313" key="2">
    <source>
        <dbReference type="EMBL" id="KAJ2928676.1"/>
    </source>
</evidence>
<dbReference type="Proteomes" id="UP001140091">
    <property type="component" value="Unassembled WGS sequence"/>
</dbReference>
<comment type="caution">
    <text evidence="2">The sequence shown here is derived from an EMBL/GenBank/DDBJ whole genome shotgun (WGS) entry which is preliminary data.</text>
</comment>
<organism evidence="2 3">
    <name type="scientific">Candolleomyces eurysporus</name>
    <dbReference type="NCBI Taxonomy" id="2828524"/>
    <lineage>
        <taxon>Eukaryota</taxon>
        <taxon>Fungi</taxon>
        <taxon>Dikarya</taxon>
        <taxon>Basidiomycota</taxon>
        <taxon>Agaricomycotina</taxon>
        <taxon>Agaricomycetes</taxon>
        <taxon>Agaricomycetidae</taxon>
        <taxon>Agaricales</taxon>
        <taxon>Agaricineae</taxon>
        <taxon>Psathyrellaceae</taxon>
        <taxon>Candolleomyces</taxon>
    </lineage>
</organism>